<keyword evidence="3 6" id="KW-0032">Aminotransferase</keyword>
<evidence type="ECO:0000256" key="6">
    <source>
        <dbReference type="RuleBase" id="RU000481"/>
    </source>
</evidence>
<dbReference type="EC" id="2.6.1.-" evidence="6"/>
<dbReference type="Gene3D" id="3.40.640.10">
    <property type="entry name" value="Type I PLP-dependent aspartate aminotransferase-like (Major domain)"/>
    <property type="match status" value="1"/>
</dbReference>
<gene>
    <name evidence="8" type="ORF">OSCT_1297</name>
</gene>
<sequence length="403" mass="42938">MSAPRTYRLAKRLAQLEPSATAAMTGRVAQMRAAGINVISFSVGEPDFDTPAPIKAAGIAAINQNYTHYTPAGGIAELRKAVAQRASSDSGVTYGINQVTTTAGAKEALYLAFQALCDEGDEAIIPAPYWVSYIEQAKLAGATPITPMASDASGFKLTPEQLAASLSPRTRIVVLNSPSNPTGAVYSAAELRALADVLRDSDAIVISDEIYDAISYVEYARWLKVAPEMADRTLIVNGAAKAYAMTGWRVGYVAGPQPIITAIKDIQSHTSTHTASISQYAALAAYTPSAEIEATVAEMTTQFHKRRDLILGLLAEIPEITCNVPDGAFYVFPNVTGLLNRPLRGGRVCTSSDDLTNYLLDEAHIAAVSGESFGAPGYIRFSYATSEEQIVEGMRRFIAAVKG</sequence>
<dbReference type="InterPro" id="IPR050596">
    <property type="entry name" value="AspAT/PAT-like"/>
</dbReference>
<dbReference type="Gene3D" id="3.90.1150.10">
    <property type="entry name" value="Aspartate Aminotransferase, domain 1"/>
    <property type="match status" value="1"/>
</dbReference>
<evidence type="ECO:0000259" key="7">
    <source>
        <dbReference type="Pfam" id="PF00155"/>
    </source>
</evidence>
<comment type="similarity">
    <text evidence="2 6">Belongs to the class-I pyridoxal-phosphate-dependent aminotransferase family.</text>
</comment>
<dbReference type="PANTHER" id="PTHR46383">
    <property type="entry name" value="ASPARTATE AMINOTRANSFERASE"/>
    <property type="match status" value="1"/>
</dbReference>
<dbReference type="PROSITE" id="PS00105">
    <property type="entry name" value="AA_TRANSFER_CLASS_1"/>
    <property type="match status" value="1"/>
</dbReference>
<reference evidence="8 9" key="1">
    <citation type="journal article" date="2011" name="J. Bacteriol.">
        <title>Draft genome sequence of the anoxygenic filamentous phototrophic bacterium Oscillochloris trichoides subsp. DG-6.</title>
        <authorList>
            <person name="Kuznetsov B.B."/>
            <person name="Ivanovsky R.N."/>
            <person name="Keppen O.I."/>
            <person name="Sukhacheva M.V."/>
            <person name="Bumazhkin B.K."/>
            <person name="Patutina E.O."/>
            <person name="Beletsky A.V."/>
            <person name="Mardanov A.V."/>
            <person name="Baslerov R.V."/>
            <person name="Panteleeva A.N."/>
            <person name="Kolganova T.V."/>
            <person name="Ravin N.V."/>
            <person name="Skryabin K.G."/>
        </authorList>
    </citation>
    <scope>NUCLEOTIDE SEQUENCE [LARGE SCALE GENOMIC DNA]</scope>
    <source>
        <strain evidence="8 9">DG-6</strain>
    </source>
</reference>
<evidence type="ECO:0000313" key="9">
    <source>
        <dbReference type="Proteomes" id="UP000054010"/>
    </source>
</evidence>
<dbReference type="OrthoDB" id="9813612at2"/>
<dbReference type="InterPro" id="IPR004838">
    <property type="entry name" value="NHTrfase_class1_PyrdxlP-BS"/>
</dbReference>
<dbReference type="FunFam" id="3.40.640.10:FF:000033">
    <property type="entry name" value="Aspartate aminotransferase"/>
    <property type="match status" value="1"/>
</dbReference>
<dbReference type="Pfam" id="PF00155">
    <property type="entry name" value="Aminotran_1_2"/>
    <property type="match status" value="1"/>
</dbReference>
<dbReference type="Proteomes" id="UP000054010">
    <property type="component" value="Unassembled WGS sequence"/>
</dbReference>
<dbReference type="eggNOG" id="COG0436">
    <property type="taxonomic scope" value="Bacteria"/>
</dbReference>
<name>E1ID96_9CHLR</name>
<dbReference type="HOGENOM" id="CLU_017584_4_3_0"/>
<dbReference type="GO" id="GO:0008483">
    <property type="term" value="F:transaminase activity"/>
    <property type="evidence" value="ECO:0007669"/>
    <property type="project" value="UniProtKB-KW"/>
</dbReference>
<evidence type="ECO:0000256" key="1">
    <source>
        <dbReference type="ARBA" id="ARBA00001933"/>
    </source>
</evidence>
<dbReference type="InterPro" id="IPR015421">
    <property type="entry name" value="PyrdxlP-dep_Trfase_major"/>
</dbReference>
<keyword evidence="5" id="KW-0663">Pyridoxal phosphate</keyword>
<dbReference type="GO" id="GO:0006520">
    <property type="term" value="P:amino acid metabolic process"/>
    <property type="evidence" value="ECO:0007669"/>
    <property type="project" value="InterPro"/>
</dbReference>
<protein>
    <recommendedName>
        <fullName evidence="6">Aminotransferase</fullName>
        <ecNumber evidence="6">2.6.1.-</ecNumber>
    </recommendedName>
</protein>
<evidence type="ECO:0000256" key="5">
    <source>
        <dbReference type="ARBA" id="ARBA00022898"/>
    </source>
</evidence>
<evidence type="ECO:0000256" key="2">
    <source>
        <dbReference type="ARBA" id="ARBA00007441"/>
    </source>
</evidence>
<keyword evidence="4 6" id="KW-0808">Transferase</keyword>
<dbReference type="InterPro" id="IPR015422">
    <property type="entry name" value="PyrdxlP-dep_Trfase_small"/>
</dbReference>
<dbReference type="GO" id="GO:0030170">
    <property type="term" value="F:pyridoxal phosphate binding"/>
    <property type="evidence" value="ECO:0007669"/>
    <property type="project" value="InterPro"/>
</dbReference>
<dbReference type="SUPFAM" id="SSF53383">
    <property type="entry name" value="PLP-dependent transferases"/>
    <property type="match status" value="1"/>
</dbReference>
<dbReference type="CDD" id="cd00609">
    <property type="entry name" value="AAT_like"/>
    <property type="match status" value="1"/>
</dbReference>
<dbReference type="InterPro" id="IPR004839">
    <property type="entry name" value="Aminotransferase_I/II_large"/>
</dbReference>
<comment type="cofactor">
    <cofactor evidence="1 6">
        <name>pyridoxal 5'-phosphate</name>
        <dbReference type="ChEBI" id="CHEBI:597326"/>
    </cofactor>
</comment>
<accession>E1ID96</accession>
<dbReference type="AlphaFoldDB" id="E1ID96"/>
<evidence type="ECO:0000256" key="4">
    <source>
        <dbReference type="ARBA" id="ARBA00022679"/>
    </source>
</evidence>
<feature type="domain" description="Aminotransferase class I/classII large" evidence="7">
    <location>
        <begin position="37"/>
        <end position="396"/>
    </location>
</feature>
<dbReference type="InterPro" id="IPR015424">
    <property type="entry name" value="PyrdxlP-dep_Trfase"/>
</dbReference>
<dbReference type="PANTHER" id="PTHR46383:SF1">
    <property type="entry name" value="ASPARTATE AMINOTRANSFERASE"/>
    <property type="match status" value="1"/>
</dbReference>
<dbReference type="EMBL" id="ADVR01000040">
    <property type="protein sequence ID" value="EFO80773.1"/>
    <property type="molecule type" value="Genomic_DNA"/>
</dbReference>
<proteinExistence type="inferred from homology"/>
<evidence type="ECO:0000313" key="8">
    <source>
        <dbReference type="EMBL" id="EFO80773.1"/>
    </source>
</evidence>
<keyword evidence="9" id="KW-1185">Reference proteome</keyword>
<dbReference type="STRING" id="765420.OSCT_1297"/>
<evidence type="ECO:0000256" key="3">
    <source>
        <dbReference type="ARBA" id="ARBA00022576"/>
    </source>
</evidence>
<organism evidence="8 9">
    <name type="scientific">Oscillochloris trichoides DG-6</name>
    <dbReference type="NCBI Taxonomy" id="765420"/>
    <lineage>
        <taxon>Bacteria</taxon>
        <taxon>Bacillati</taxon>
        <taxon>Chloroflexota</taxon>
        <taxon>Chloroflexia</taxon>
        <taxon>Chloroflexales</taxon>
        <taxon>Chloroflexineae</taxon>
        <taxon>Oscillochloridaceae</taxon>
        <taxon>Oscillochloris</taxon>
    </lineage>
</organism>
<comment type="caution">
    <text evidence="8">The sequence shown here is derived from an EMBL/GenBank/DDBJ whole genome shotgun (WGS) entry which is preliminary data.</text>
</comment>